<accession>A0A6G3WZZ6</accession>
<dbReference type="InterPro" id="IPR014756">
    <property type="entry name" value="Ig_E-set"/>
</dbReference>
<comment type="similarity">
    <text evidence="3">Belongs to the CopC family.</text>
</comment>
<reference evidence="17" key="1">
    <citation type="submission" date="2020-01" db="EMBL/GenBank/DDBJ databases">
        <title>Insect and environment-associated Actinomycetes.</title>
        <authorList>
            <person name="Currrie C."/>
            <person name="Chevrette M."/>
            <person name="Carlson C."/>
            <person name="Stubbendieck R."/>
            <person name="Wendt-Pienkowski E."/>
        </authorList>
    </citation>
    <scope>NUCLEOTIDE SEQUENCE</scope>
    <source>
        <strain evidence="17">SID7499</strain>
    </source>
</reference>
<dbReference type="PANTHER" id="PTHR34820:SF4">
    <property type="entry name" value="INNER MEMBRANE PROTEIN YEBZ"/>
    <property type="match status" value="1"/>
</dbReference>
<evidence type="ECO:0000256" key="2">
    <source>
        <dbReference type="ARBA" id="ARBA00004651"/>
    </source>
</evidence>
<comment type="caution">
    <text evidence="17">The sequence shown here is derived from an EMBL/GenBank/DDBJ whole genome shotgun (WGS) entry which is preliminary data.</text>
</comment>
<evidence type="ECO:0000256" key="7">
    <source>
        <dbReference type="ARBA" id="ARBA00022729"/>
    </source>
</evidence>
<feature type="region of interest" description="Disordered" evidence="13">
    <location>
        <begin position="268"/>
        <end position="288"/>
    </location>
</feature>
<dbReference type="GO" id="GO:0042597">
    <property type="term" value="C:periplasmic space"/>
    <property type="evidence" value="ECO:0007669"/>
    <property type="project" value="UniProtKB-SubCell"/>
</dbReference>
<dbReference type="GO" id="GO:0005507">
    <property type="term" value="F:copper ion binding"/>
    <property type="evidence" value="ECO:0007669"/>
    <property type="project" value="InterPro"/>
</dbReference>
<evidence type="ECO:0000256" key="9">
    <source>
        <dbReference type="ARBA" id="ARBA00022989"/>
    </source>
</evidence>
<organism evidence="17">
    <name type="scientific">Streptomyces sp. SID7499</name>
    <dbReference type="NCBI Taxonomy" id="2706086"/>
    <lineage>
        <taxon>Bacteria</taxon>
        <taxon>Bacillati</taxon>
        <taxon>Actinomycetota</taxon>
        <taxon>Actinomycetes</taxon>
        <taxon>Kitasatosporales</taxon>
        <taxon>Streptomycetaceae</taxon>
        <taxon>Streptomyces</taxon>
    </lineage>
</organism>
<feature type="transmembrane region" description="Helical" evidence="14">
    <location>
        <begin position="499"/>
        <end position="518"/>
    </location>
</feature>
<evidence type="ECO:0000256" key="11">
    <source>
        <dbReference type="ARBA" id="ARBA00023136"/>
    </source>
</evidence>
<dbReference type="InterPro" id="IPR007348">
    <property type="entry name" value="CopC_dom"/>
</dbReference>
<dbReference type="AlphaFoldDB" id="A0A6G3WZZ6"/>
<feature type="transmembrane region" description="Helical" evidence="14">
    <location>
        <begin position="361"/>
        <end position="382"/>
    </location>
</feature>
<evidence type="ECO:0000256" key="10">
    <source>
        <dbReference type="ARBA" id="ARBA00023008"/>
    </source>
</evidence>
<evidence type="ECO:0000256" key="1">
    <source>
        <dbReference type="ARBA" id="ARBA00004418"/>
    </source>
</evidence>
<dbReference type="InterPro" id="IPR032694">
    <property type="entry name" value="CopC/D"/>
</dbReference>
<keyword evidence="4" id="KW-1003">Cell membrane</keyword>
<dbReference type="PANTHER" id="PTHR34820">
    <property type="entry name" value="INNER MEMBRANE PROTEIN YEBZ"/>
    <property type="match status" value="1"/>
</dbReference>
<keyword evidence="11 14" id="KW-0472">Membrane</keyword>
<feature type="region of interest" description="Disordered" evidence="13">
    <location>
        <begin position="453"/>
        <end position="493"/>
    </location>
</feature>
<dbReference type="Gene3D" id="2.60.40.1220">
    <property type="match status" value="1"/>
</dbReference>
<name>A0A6G3WZZ6_9ACTN</name>
<keyword evidence="6" id="KW-0479">Metal-binding</keyword>
<protein>
    <recommendedName>
        <fullName evidence="12">Protein YobA</fullName>
    </recommendedName>
</protein>
<dbReference type="InterPro" id="IPR008457">
    <property type="entry name" value="Cu-R_CopD_dom"/>
</dbReference>
<dbReference type="SUPFAM" id="SSF81296">
    <property type="entry name" value="E set domains"/>
    <property type="match status" value="1"/>
</dbReference>
<feature type="domain" description="Copper resistance protein D" evidence="16">
    <location>
        <begin position="361"/>
        <end position="434"/>
    </location>
</feature>
<evidence type="ECO:0000256" key="13">
    <source>
        <dbReference type="SAM" id="MobiDB-lite"/>
    </source>
</evidence>
<feature type="transmembrane region" description="Helical" evidence="14">
    <location>
        <begin position="239"/>
        <end position="260"/>
    </location>
</feature>
<evidence type="ECO:0000256" key="12">
    <source>
        <dbReference type="ARBA" id="ARBA00070395"/>
    </source>
</evidence>
<comment type="subcellular location">
    <subcellularLocation>
        <location evidence="2">Cell membrane</location>
        <topology evidence="2">Multi-pass membrane protein</topology>
    </subcellularLocation>
    <subcellularLocation>
        <location evidence="1">Periplasm</location>
    </subcellularLocation>
</comment>
<sequence length="654" mass="67864">MPTASRRTGAPLAALVLVGTVLALLLGGAGSASAHAIMTRSDPADVSVLKTAPKQVTLTFNEAVRLADGSLRVLSPKNLRVDRGSVQHAAGKTNTARVTLTDKLPEGTYTVSWRVVSADSHPISGAFTFSIGQSSLSTATVPAESRPDTSVSRPYGFFRYVAYGGLALLIGVALFALHCWPAGATLRPLRQLLLTGWAALFASTVVLLLLRGPYEGGTGLTAVFDLSLLSRTLTGRSGLALGARLVLVVLAGALLALFAARLRREADSDASHPSGGSTPTDQPAREPQSGIGVRVAGTLLAVGLALTWAAAEHASAGRQVPLAIPVAVLHLLAMAVWLGGLVALAVALFRAPAHTVIPASAVARFSRLAFAAVVVLVTTGIYQSWRQVGSVEDLSTTEYGRLLVFKSIAVVLVLTVAASSRQWAARLIQERLPKESVSAAEPQPVPVAQTVGAGASTAEGGDSAAGAPAPYDSADGPDLADTASPPPSDHRRRALRRSVAVEALLGVVVLAITTLLTGTQPSRAATQSAAALAAAREPTARVAVIPFDVGTPNGNGRVQITFLPGRVGDNTVEVLLFGADGGVTSVPELQLTLTHRAQRIGPLDAKLADRGGYWFSDRLRIPVPGTWTLRVTVRITDIDQVTVTKNVIIKPSPV</sequence>
<proteinExistence type="inferred from homology"/>
<dbReference type="GO" id="GO:0046688">
    <property type="term" value="P:response to copper ion"/>
    <property type="evidence" value="ECO:0007669"/>
    <property type="project" value="InterPro"/>
</dbReference>
<keyword evidence="8" id="KW-0574">Periplasm</keyword>
<feature type="transmembrane region" description="Helical" evidence="14">
    <location>
        <begin position="323"/>
        <end position="349"/>
    </location>
</feature>
<dbReference type="FunFam" id="2.60.40.1220:FF:000001">
    <property type="entry name" value="CopC domain-containing protein YobA"/>
    <property type="match status" value="1"/>
</dbReference>
<keyword evidence="10" id="KW-0186">Copper</keyword>
<feature type="transmembrane region" description="Helical" evidence="14">
    <location>
        <begin position="160"/>
        <end position="180"/>
    </location>
</feature>
<feature type="transmembrane region" description="Helical" evidence="14">
    <location>
        <begin position="402"/>
        <end position="424"/>
    </location>
</feature>
<evidence type="ECO:0000256" key="6">
    <source>
        <dbReference type="ARBA" id="ARBA00022723"/>
    </source>
</evidence>
<feature type="transmembrane region" description="Helical" evidence="14">
    <location>
        <begin position="192"/>
        <end position="210"/>
    </location>
</feature>
<keyword evidence="7" id="KW-0732">Signal</keyword>
<evidence type="ECO:0000259" key="16">
    <source>
        <dbReference type="Pfam" id="PF05425"/>
    </source>
</evidence>
<dbReference type="EMBL" id="JAAGMN010003310">
    <property type="protein sequence ID" value="NEE10993.1"/>
    <property type="molecule type" value="Genomic_DNA"/>
</dbReference>
<gene>
    <name evidence="17" type="ORF">G3M58_31600</name>
</gene>
<dbReference type="Pfam" id="PF04234">
    <property type="entry name" value="CopC"/>
    <property type="match status" value="1"/>
</dbReference>
<dbReference type="GO" id="GO:0006825">
    <property type="term" value="P:copper ion transport"/>
    <property type="evidence" value="ECO:0007669"/>
    <property type="project" value="InterPro"/>
</dbReference>
<evidence type="ECO:0000256" key="5">
    <source>
        <dbReference type="ARBA" id="ARBA00022692"/>
    </source>
</evidence>
<feature type="domain" description="CopC" evidence="15">
    <location>
        <begin position="35"/>
        <end position="131"/>
    </location>
</feature>
<feature type="transmembrane region" description="Helical" evidence="14">
    <location>
        <begin position="291"/>
        <end position="311"/>
    </location>
</feature>
<evidence type="ECO:0000313" key="17">
    <source>
        <dbReference type="EMBL" id="NEE10993.1"/>
    </source>
</evidence>
<evidence type="ECO:0000256" key="4">
    <source>
        <dbReference type="ARBA" id="ARBA00022475"/>
    </source>
</evidence>
<evidence type="ECO:0000256" key="14">
    <source>
        <dbReference type="SAM" id="Phobius"/>
    </source>
</evidence>
<dbReference type="InterPro" id="IPR014755">
    <property type="entry name" value="Cu-Rt/internalin_Ig-like"/>
</dbReference>
<keyword evidence="5 14" id="KW-0812">Transmembrane</keyword>
<dbReference type="GO" id="GO:0005886">
    <property type="term" value="C:plasma membrane"/>
    <property type="evidence" value="ECO:0007669"/>
    <property type="project" value="UniProtKB-SubCell"/>
</dbReference>
<evidence type="ECO:0000256" key="3">
    <source>
        <dbReference type="ARBA" id="ARBA00010509"/>
    </source>
</evidence>
<keyword evidence="9 14" id="KW-1133">Transmembrane helix</keyword>
<dbReference type="Pfam" id="PF05425">
    <property type="entry name" value="CopD"/>
    <property type="match status" value="1"/>
</dbReference>
<evidence type="ECO:0000259" key="15">
    <source>
        <dbReference type="Pfam" id="PF04234"/>
    </source>
</evidence>
<evidence type="ECO:0000256" key="8">
    <source>
        <dbReference type="ARBA" id="ARBA00022764"/>
    </source>
</evidence>